<evidence type="ECO:0000256" key="3">
    <source>
        <dbReference type="ARBA" id="ARBA00022989"/>
    </source>
</evidence>
<feature type="domain" description="Amino acid transporter transmembrane" evidence="6">
    <location>
        <begin position="16"/>
        <end position="402"/>
    </location>
</feature>
<name>A0A813LDA6_POLGL</name>
<dbReference type="Proteomes" id="UP000654075">
    <property type="component" value="Unassembled WGS sequence"/>
</dbReference>
<feature type="transmembrane region" description="Helical" evidence="5">
    <location>
        <begin position="413"/>
        <end position="435"/>
    </location>
</feature>
<dbReference type="InterPro" id="IPR013057">
    <property type="entry name" value="AA_transpt_TM"/>
</dbReference>
<keyword evidence="10" id="KW-1185">Reference proteome</keyword>
<dbReference type="GO" id="GO:0016020">
    <property type="term" value="C:membrane"/>
    <property type="evidence" value="ECO:0007669"/>
    <property type="project" value="UniProtKB-SubCell"/>
</dbReference>
<proteinExistence type="predicted"/>
<dbReference type="Proteomes" id="UP000626109">
    <property type="component" value="Unassembled WGS sequence"/>
</dbReference>
<organism evidence="8 9">
    <name type="scientific">Polarella glacialis</name>
    <name type="common">Dinoflagellate</name>
    <dbReference type="NCBI Taxonomy" id="89957"/>
    <lineage>
        <taxon>Eukaryota</taxon>
        <taxon>Sar</taxon>
        <taxon>Alveolata</taxon>
        <taxon>Dinophyceae</taxon>
        <taxon>Suessiales</taxon>
        <taxon>Suessiaceae</taxon>
        <taxon>Polarella</taxon>
    </lineage>
</organism>
<feature type="transmembrane region" description="Helical" evidence="5">
    <location>
        <begin position="380"/>
        <end position="401"/>
    </location>
</feature>
<dbReference type="Pfam" id="PF01490">
    <property type="entry name" value="Aa_trans"/>
    <property type="match status" value="1"/>
</dbReference>
<feature type="transmembrane region" description="Helical" evidence="5">
    <location>
        <begin position="355"/>
        <end position="374"/>
    </location>
</feature>
<keyword evidence="2 5" id="KW-0812">Transmembrane</keyword>
<dbReference type="PANTHER" id="PTHR22950">
    <property type="entry name" value="AMINO ACID TRANSPORTER"/>
    <property type="match status" value="1"/>
</dbReference>
<reference evidence="8" key="1">
    <citation type="submission" date="2021-02" db="EMBL/GenBank/DDBJ databases">
        <authorList>
            <person name="Dougan E. K."/>
            <person name="Rhodes N."/>
            <person name="Thang M."/>
            <person name="Chan C."/>
        </authorList>
    </citation>
    <scope>NUCLEOTIDE SEQUENCE</scope>
</reference>
<dbReference type="GO" id="GO:0015179">
    <property type="term" value="F:L-amino acid transmembrane transporter activity"/>
    <property type="evidence" value="ECO:0007669"/>
    <property type="project" value="TreeGrafter"/>
</dbReference>
<feature type="transmembrane region" description="Helical" evidence="5">
    <location>
        <begin position="92"/>
        <end position="116"/>
    </location>
</feature>
<feature type="transmembrane region" description="Helical" evidence="5">
    <location>
        <begin position="21"/>
        <end position="45"/>
    </location>
</feature>
<feature type="transmembrane region" description="Helical" evidence="5">
    <location>
        <begin position="246"/>
        <end position="271"/>
    </location>
</feature>
<keyword evidence="3 5" id="KW-1133">Transmembrane helix</keyword>
<accession>A0A813LDA6</accession>
<evidence type="ECO:0000256" key="1">
    <source>
        <dbReference type="ARBA" id="ARBA00004141"/>
    </source>
</evidence>
<sequence>MTLSAGCLAEGSPGGTASLSAAVLSLTFSGIGCGVLGMPWCFATLGWAGGLAMQGICAGLAAFSMSMLADVREALRASSYPGAVELCLGPSCGLLLGVLIAVANLGAACAAVDFATDFMVSLGELLLGEGAAGSRNFAACCQAAFMAVLAAMSWAEEVTRWRYTSRVSVGALLYVIVAVLAKALAGEEASAAVCVQEPSDAVEAFRWPGIAASCQALALTCFAFSCHFNFFLVVEELEDPTAARARAVGMGAILLMLGIYAAVSASGYAVWKQALLSGPERGNVLGCWGARDAPIAVARGLLLVVLALHGALLVHSARDSLLRTLLGSLPARWRRKLIRWPEEDAGFAIGGVERWLYAATTFGMLALVWLLQAANVVNVLGLVGGVGSITTMLVIPAALFVQEASAPLGACTRAALGGIAFVTAAGSVSVVYSFAQIFG</sequence>
<keyword evidence="4 5" id="KW-0472">Membrane</keyword>
<evidence type="ECO:0000313" key="8">
    <source>
        <dbReference type="EMBL" id="CAE8724746.1"/>
    </source>
</evidence>
<evidence type="ECO:0000256" key="5">
    <source>
        <dbReference type="SAM" id="Phobius"/>
    </source>
</evidence>
<feature type="transmembrane region" description="Helical" evidence="5">
    <location>
        <begin position="293"/>
        <end position="314"/>
    </location>
</feature>
<protein>
    <recommendedName>
        <fullName evidence="6">Amino acid transporter transmembrane domain-containing protein</fullName>
    </recommendedName>
</protein>
<evidence type="ECO:0000256" key="2">
    <source>
        <dbReference type="ARBA" id="ARBA00022692"/>
    </source>
</evidence>
<comment type="subcellular location">
    <subcellularLocation>
        <location evidence="1">Membrane</location>
        <topology evidence="1">Multi-pass membrane protein</topology>
    </subcellularLocation>
</comment>
<dbReference type="EMBL" id="CAJNNV010001292">
    <property type="protein sequence ID" value="CAE8584719.1"/>
    <property type="molecule type" value="Genomic_DNA"/>
</dbReference>
<evidence type="ECO:0000259" key="6">
    <source>
        <dbReference type="Pfam" id="PF01490"/>
    </source>
</evidence>
<evidence type="ECO:0000256" key="4">
    <source>
        <dbReference type="ARBA" id="ARBA00023136"/>
    </source>
</evidence>
<feature type="transmembrane region" description="Helical" evidence="5">
    <location>
        <begin position="167"/>
        <end position="185"/>
    </location>
</feature>
<dbReference type="AlphaFoldDB" id="A0A813LDA6"/>
<comment type="caution">
    <text evidence="8">The sequence shown here is derived from an EMBL/GenBank/DDBJ whole genome shotgun (WGS) entry which is preliminary data.</text>
</comment>
<dbReference type="OMA" id="YRNANAD"/>
<feature type="transmembrane region" description="Helical" evidence="5">
    <location>
        <begin position="205"/>
        <end position="234"/>
    </location>
</feature>
<evidence type="ECO:0000313" key="9">
    <source>
        <dbReference type="Proteomes" id="UP000626109"/>
    </source>
</evidence>
<feature type="transmembrane region" description="Helical" evidence="5">
    <location>
        <begin position="51"/>
        <end position="71"/>
    </location>
</feature>
<evidence type="ECO:0000313" key="7">
    <source>
        <dbReference type="EMBL" id="CAE8584719.1"/>
    </source>
</evidence>
<gene>
    <name evidence="7" type="ORF">PGLA1383_LOCUS3646</name>
    <name evidence="8" type="ORF">PGLA2088_LOCUS43833</name>
</gene>
<dbReference type="EMBL" id="CAJNNW010034945">
    <property type="protein sequence ID" value="CAE8724746.1"/>
    <property type="molecule type" value="Genomic_DNA"/>
</dbReference>
<evidence type="ECO:0000313" key="10">
    <source>
        <dbReference type="Proteomes" id="UP000654075"/>
    </source>
</evidence>